<feature type="region of interest" description="Disordered" evidence="1">
    <location>
        <begin position="130"/>
        <end position="150"/>
    </location>
</feature>
<protein>
    <submittedName>
        <fullName evidence="2">PICAL protein</fullName>
    </submittedName>
</protein>
<name>A0A183CXF3_9BILA</name>
<evidence type="ECO:0000256" key="1">
    <source>
        <dbReference type="SAM" id="MobiDB-lite"/>
    </source>
</evidence>
<organism evidence="2">
    <name type="scientific">Gongylonema pulchrum</name>
    <dbReference type="NCBI Taxonomy" id="637853"/>
    <lineage>
        <taxon>Eukaryota</taxon>
        <taxon>Metazoa</taxon>
        <taxon>Ecdysozoa</taxon>
        <taxon>Nematoda</taxon>
        <taxon>Chromadorea</taxon>
        <taxon>Rhabditida</taxon>
        <taxon>Spirurina</taxon>
        <taxon>Spiruromorpha</taxon>
        <taxon>Spiruroidea</taxon>
        <taxon>Gongylonematidae</taxon>
        <taxon>Gongylonema</taxon>
    </lineage>
</organism>
<proteinExistence type="predicted"/>
<evidence type="ECO:0000313" key="2">
    <source>
        <dbReference type="WBParaSite" id="GPUH_0000114401-mRNA-1"/>
    </source>
</evidence>
<dbReference type="WBParaSite" id="GPUH_0000114401-mRNA-1">
    <property type="protein sequence ID" value="GPUH_0000114401-mRNA-1"/>
    <property type="gene ID" value="GPUH_0000114401"/>
</dbReference>
<reference evidence="2" key="1">
    <citation type="submission" date="2016-06" db="UniProtKB">
        <authorList>
            <consortium name="WormBaseParasite"/>
        </authorList>
    </citation>
    <scope>IDENTIFICATION</scope>
</reference>
<sequence>LQETTTTNGVRIDNGVAVADLLDLESELHNIEQGYNQLQNIPAFAEDSWPSNDIFAGVQPTAAALHSVSSGTAVAPFPPPPVSSFALKNPALLPDPFDDSFNPRSTVAAPATAMVPPAPAITAPVNAFNVHQHQQQQQQQQQNASFSTTTPSLAAAATVWPQQPDAFAPASTTSTGPIAFSVTNPFVSTVQEATVARMEPDPFDTGRAQRVLKDSASYHFSTAVPSWPANENTVPSLGADPSWSLPKAFNKLVDMDALVSAPEMKKNPFSELINPSKKASINSAATAMTVSSSTATTVIGGSTVLPPPRAPFIPARTPAPLIVSTTANNDPFNDEFFH</sequence>
<accession>A0A183CXF3</accession>
<dbReference type="AlphaFoldDB" id="A0A183CXF3"/>